<feature type="compositionally biased region" description="Low complexity" evidence="1">
    <location>
        <begin position="79"/>
        <end position="88"/>
    </location>
</feature>
<evidence type="ECO:0000256" key="1">
    <source>
        <dbReference type="SAM" id="MobiDB-lite"/>
    </source>
</evidence>
<reference evidence="2 3" key="1">
    <citation type="submission" date="2013-05" db="EMBL/GenBank/DDBJ databases">
        <title>Drechslerella stenobrocha genome reveals carnivorous origination and mechanical trapping mechanism of predatory fungi.</title>
        <authorList>
            <person name="Liu X."/>
            <person name="Zhang W."/>
            <person name="Liu K."/>
        </authorList>
    </citation>
    <scope>NUCLEOTIDE SEQUENCE [LARGE SCALE GENOMIC DNA]</scope>
    <source>
        <strain evidence="2 3">248</strain>
    </source>
</reference>
<dbReference type="HOGENOM" id="CLU_1555907_0_0_1"/>
<dbReference type="Proteomes" id="UP000024837">
    <property type="component" value="Unassembled WGS sequence"/>
</dbReference>
<evidence type="ECO:0000313" key="2">
    <source>
        <dbReference type="EMBL" id="EWC46346.1"/>
    </source>
</evidence>
<dbReference type="OrthoDB" id="432970at2759"/>
<evidence type="ECO:0000313" key="3">
    <source>
        <dbReference type="Proteomes" id="UP000024837"/>
    </source>
</evidence>
<organism evidence="2 3">
    <name type="scientific">Drechslerella stenobrocha 248</name>
    <dbReference type="NCBI Taxonomy" id="1043628"/>
    <lineage>
        <taxon>Eukaryota</taxon>
        <taxon>Fungi</taxon>
        <taxon>Dikarya</taxon>
        <taxon>Ascomycota</taxon>
        <taxon>Pezizomycotina</taxon>
        <taxon>Orbiliomycetes</taxon>
        <taxon>Orbiliales</taxon>
        <taxon>Orbiliaceae</taxon>
        <taxon>Drechslerella</taxon>
    </lineage>
</organism>
<sequence length="202" mass="21154">MAHPLAAAIDISNTNLPALVAAFNSIPHTELVPSGAGANNWHFAIRHIPLPPPGDVLFLVNPASHFVHAEGPIAYPVDPQSSPTHPSSSPSPQPPTTSDGASVLNPPASASLPPQVKAEGILPLLLHSFVNRFRIADRSVPAFGPWSWSTNDAELADAVSTAMKAAGVREELCVVGVGSAAENEDAQVDWCRFVGALTKMLK</sequence>
<protein>
    <submittedName>
        <fullName evidence="2">Uncharacterized protein</fullName>
    </submittedName>
</protein>
<dbReference type="EMBL" id="KI966419">
    <property type="protein sequence ID" value="EWC46346.1"/>
    <property type="molecule type" value="Genomic_DNA"/>
</dbReference>
<name>W7HQA7_9PEZI</name>
<proteinExistence type="predicted"/>
<dbReference type="AlphaFoldDB" id="W7HQA7"/>
<accession>W7HQA7</accession>
<gene>
    <name evidence="2" type="ORF">DRE_04517</name>
</gene>
<feature type="region of interest" description="Disordered" evidence="1">
    <location>
        <begin position="74"/>
        <end position="109"/>
    </location>
</feature>
<keyword evidence="3" id="KW-1185">Reference proteome</keyword>